<proteinExistence type="predicted"/>
<organism evidence="1 2">
    <name type="scientific">Ktedonospora formicarum</name>
    <dbReference type="NCBI Taxonomy" id="2778364"/>
    <lineage>
        <taxon>Bacteria</taxon>
        <taxon>Bacillati</taxon>
        <taxon>Chloroflexota</taxon>
        <taxon>Ktedonobacteria</taxon>
        <taxon>Ktedonobacterales</taxon>
        <taxon>Ktedonobacteraceae</taxon>
        <taxon>Ktedonospora</taxon>
    </lineage>
</organism>
<sequence length="120" mass="13539">MVDHHNQNPERSILHLPLPDGRTLSLTAEQALAFLSWFQHYSETLPQALDAWLNDPSNTLDVDISDEVEASIPDTPIFEDEDEEEILQPYVLAQRIGDAFFIVDSGLAIPPNNLEEELDN</sequence>
<dbReference type="EMBL" id="BNJF01000001">
    <property type="protein sequence ID" value="GHO42408.1"/>
    <property type="molecule type" value="Genomic_DNA"/>
</dbReference>
<accession>A0A8J3HXJ9</accession>
<evidence type="ECO:0000313" key="2">
    <source>
        <dbReference type="Proteomes" id="UP000612362"/>
    </source>
</evidence>
<keyword evidence="2" id="KW-1185">Reference proteome</keyword>
<comment type="caution">
    <text evidence="1">The sequence shown here is derived from an EMBL/GenBank/DDBJ whole genome shotgun (WGS) entry which is preliminary data.</text>
</comment>
<evidence type="ECO:0000313" key="1">
    <source>
        <dbReference type="EMBL" id="GHO42408.1"/>
    </source>
</evidence>
<dbReference type="RefSeq" id="WP_220191950.1">
    <property type="nucleotide sequence ID" value="NZ_BNJF01000001.1"/>
</dbReference>
<dbReference type="Proteomes" id="UP000612362">
    <property type="component" value="Unassembled WGS sequence"/>
</dbReference>
<reference evidence="1" key="1">
    <citation type="submission" date="2020-10" db="EMBL/GenBank/DDBJ databases">
        <title>Taxonomic study of unclassified bacteria belonging to the class Ktedonobacteria.</title>
        <authorList>
            <person name="Yabe S."/>
            <person name="Wang C.M."/>
            <person name="Zheng Y."/>
            <person name="Sakai Y."/>
            <person name="Cavaletti L."/>
            <person name="Monciardini P."/>
            <person name="Donadio S."/>
        </authorList>
    </citation>
    <scope>NUCLEOTIDE SEQUENCE</scope>
    <source>
        <strain evidence="1">SOSP1-1</strain>
    </source>
</reference>
<protein>
    <submittedName>
        <fullName evidence="1">Uncharacterized protein</fullName>
    </submittedName>
</protein>
<gene>
    <name evidence="1" type="ORF">KSX_05710</name>
</gene>
<name>A0A8J3HXJ9_9CHLR</name>
<dbReference type="AlphaFoldDB" id="A0A8J3HXJ9"/>